<dbReference type="Pfam" id="PF00300">
    <property type="entry name" value="His_Phos_1"/>
    <property type="match status" value="1"/>
</dbReference>
<evidence type="ECO:0000256" key="1">
    <source>
        <dbReference type="SAM" id="MobiDB-lite"/>
    </source>
</evidence>
<gene>
    <name evidence="2" type="ORF">PLANPX_5964</name>
</gene>
<evidence type="ECO:0008006" key="4">
    <source>
        <dbReference type="Google" id="ProtNLM"/>
    </source>
</evidence>
<dbReference type="SUPFAM" id="SSF53254">
    <property type="entry name" value="Phosphoglycerate mutase-like"/>
    <property type="match status" value="1"/>
</dbReference>
<evidence type="ECO:0000313" key="3">
    <source>
        <dbReference type="Proteomes" id="UP000326837"/>
    </source>
</evidence>
<proteinExistence type="predicted"/>
<accession>A0A5K7XJQ2</accession>
<organism evidence="2 3">
    <name type="scientific">Lacipirellula parvula</name>
    <dbReference type="NCBI Taxonomy" id="2650471"/>
    <lineage>
        <taxon>Bacteria</taxon>
        <taxon>Pseudomonadati</taxon>
        <taxon>Planctomycetota</taxon>
        <taxon>Planctomycetia</taxon>
        <taxon>Pirellulales</taxon>
        <taxon>Lacipirellulaceae</taxon>
        <taxon>Lacipirellula</taxon>
    </lineage>
</organism>
<dbReference type="KEGG" id="lpav:PLANPX_5964"/>
<sequence>MRQLSVVRCQLRNAGTRDRASNPTTTDNGPLTTDKKEKMHLYIIRHAWAYEHGDPRWPDDSQRPLEDAGVERFAHVVELLRERGFAPQAIATSPYVRCRQTAEIAAAHSTQSPQITELDALQPGSDFAELIAWTRQQQVDSIAWVGHAPDVSLLTAALIGDGDALIRFAKGSVASLRIAPPLGAGCGELEWHATAKLLGV</sequence>
<protein>
    <recommendedName>
        <fullName evidence="4">Phosphohistidine phosphatase SixA</fullName>
    </recommendedName>
</protein>
<keyword evidence="3" id="KW-1185">Reference proteome</keyword>
<dbReference type="AlphaFoldDB" id="A0A5K7XJQ2"/>
<dbReference type="InterPro" id="IPR029033">
    <property type="entry name" value="His_PPase_superfam"/>
</dbReference>
<dbReference type="CDD" id="cd07067">
    <property type="entry name" value="HP_PGM_like"/>
    <property type="match status" value="1"/>
</dbReference>
<feature type="region of interest" description="Disordered" evidence="1">
    <location>
        <begin position="11"/>
        <end position="33"/>
    </location>
</feature>
<reference evidence="3" key="1">
    <citation type="submission" date="2019-10" db="EMBL/GenBank/DDBJ databases">
        <title>Lacipirellula parvula gen. nov., sp. nov., representing a lineage of planctomycetes widespread in freshwater anoxic habitats, and description of the family Lacipirellulaceae.</title>
        <authorList>
            <person name="Dedysh S.N."/>
            <person name="Kulichevskaya I.S."/>
            <person name="Beletsky A.V."/>
            <person name="Rakitin A.L."/>
            <person name="Mardanov A.V."/>
            <person name="Ivanova A.A."/>
            <person name="Saltykova V.X."/>
            <person name="Rijpstra W.I.C."/>
            <person name="Sinninghe Damste J.S."/>
            <person name="Ravin N.V."/>
        </authorList>
    </citation>
    <scope>NUCLEOTIDE SEQUENCE [LARGE SCALE GENOMIC DNA]</scope>
    <source>
        <strain evidence="3">PX69</strain>
    </source>
</reference>
<dbReference type="Gene3D" id="3.40.50.1240">
    <property type="entry name" value="Phosphoglycerate mutase-like"/>
    <property type="match status" value="1"/>
</dbReference>
<evidence type="ECO:0000313" key="2">
    <source>
        <dbReference type="EMBL" id="BBO36352.1"/>
    </source>
</evidence>
<name>A0A5K7XJQ2_9BACT</name>
<feature type="compositionally biased region" description="Polar residues" evidence="1">
    <location>
        <begin position="21"/>
        <end position="31"/>
    </location>
</feature>
<dbReference type="Proteomes" id="UP000326837">
    <property type="component" value="Chromosome"/>
</dbReference>
<dbReference type="EMBL" id="AP021861">
    <property type="protein sequence ID" value="BBO36352.1"/>
    <property type="molecule type" value="Genomic_DNA"/>
</dbReference>
<dbReference type="InterPro" id="IPR013078">
    <property type="entry name" value="His_Pase_superF_clade-1"/>
</dbReference>